<dbReference type="Gene3D" id="1.20.120.30">
    <property type="entry name" value="Aspartate receptor, ligand-binding domain"/>
    <property type="match status" value="1"/>
</dbReference>
<evidence type="ECO:0000256" key="2">
    <source>
        <dbReference type="PROSITE-ProRule" id="PRU00284"/>
    </source>
</evidence>
<dbReference type="InterPro" id="IPR004089">
    <property type="entry name" value="MCPsignal_dom"/>
</dbReference>
<dbReference type="AlphaFoldDB" id="A0A290HD28"/>
<evidence type="ECO:0000256" key="1">
    <source>
        <dbReference type="ARBA" id="ARBA00023224"/>
    </source>
</evidence>
<organism evidence="5 6">
    <name type="scientific">Sulfurospirillum diekertiae</name>
    <dbReference type="NCBI Taxonomy" id="1854492"/>
    <lineage>
        <taxon>Bacteria</taxon>
        <taxon>Pseudomonadati</taxon>
        <taxon>Campylobacterota</taxon>
        <taxon>Epsilonproteobacteria</taxon>
        <taxon>Campylobacterales</taxon>
        <taxon>Sulfurospirillaceae</taxon>
        <taxon>Sulfurospirillum</taxon>
    </lineage>
</organism>
<dbReference type="InterPro" id="IPR025991">
    <property type="entry name" value="Chemoreceptor_zinc-bind_dom"/>
</dbReference>
<dbReference type="SUPFAM" id="SSF58104">
    <property type="entry name" value="Methyl-accepting chemotaxis protein (MCP) signaling domain"/>
    <property type="match status" value="1"/>
</dbReference>
<accession>A0A290HD28</accession>
<dbReference type="RefSeq" id="WP_096046516.1">
    <property type="nucleotide sequence ID" value="NZ_CP023275.1"/>
</dbReference>
<name>A0A290HD28_9BACT</name>
<evidence type="ECO:0000259" key="4">
    <source>
        <dbReference type="PROSITE" id="PS50111"/>
    </source>
</evidence>
<dbReference type="PROSITE" id="PS50111">
    <property type="entry name" value="CHEMOTAXIS_TRANSDUC_2"/>
    <property type="match status" value="1"/>
</dbReference>
<sequence>MFGNSRILEEANKNLSKENESLHNEILSLKAEIEKLTEQNEKNKSLLHGNNLFQELNSSMLGGCKKGISEIQKDIEQNLEASKEIVDMSEATVSTISTLDSTTSELIASLTHINESASESRQLAENLHHSVDEISSVINLIKDISDQTNLLALNAAIEAARAGEHGRGFAVVADEVRKLAERTQKATSEVEMNINVLKQNAGSMFKQNEEVESVALASNQHIETFKQELQKIQTSAVDIQNDSSNISYAIFVALAKLDHMFFKTNGYGAIFDAEHKVMSDHYNCRLGKWYAGIGKENFQNTAGYKGLDEPHKIVHESVNKAIMCVKEGTCSNDPSLVINYFKEAEKASVKLFELLNQMLLEKKQ</sequence>
<reference evidence="6" key="1">
    <citation type="submission" date="2017-09" db="EMBL/GenBank/DDBJ databases">
        <title>The complete genome of Sulfurospirillum sp. JPD-1.</title>
        <authorList>
            <person name="Goris T."/>
        </authorList>
    </citation>
    <scope>NUCLEOTIDE SEQUENCE [LARGE SCALE GENOMIC DNA]</scope>
    <source>
        <strain evidence="6">JPD-1</strain>
    </source>
</reference>
<dbReference type="Pfam" id="PF00015">
    <property type="entry name" value="MCPsignal"/>
    <property type="match status" value="1"/>
</dbReference>
<gene>
    <name evidence="5" type="ORF">SJPD1_1333</name>
</gene>
<dbReference type="EMBL" id="CP023275">
    <property type="protein sequence ID" value="ATB69443.1"/>
    <property type="molecule type" value="Genomic_DNA"/>
</dbReference>
<dbReference type="OrthoDB" id="9765597at2"/>
<dbReference type="Pfam" id="PF13682">
    <property type="entry name" value="CZB"/>
    <property type="match status" value="1"/>
</dbReference>
<evidence type="ECO:0000256" key="3">
    <source>
        <dbReference type="SAM" id="Coils"/>
    </source>
</evidence>
<dbReference type="Gene3D" id="1.10.287.950">
    <property type="entry name" value="Methyl-accepting chemotaxis protein"/>
    <property type="match status" value="1"/>
</dbReference>
<proteinExistence type="predicted"/>
<dbReference type="GO" id="GO:0016020">
    <property type="term" value="C:membrane"/>
    <property type="evidence" value="ECO:0007669"/>
    <property type="project" value="InterPro"/>
</dbReference>
<keyword evidence="3" id="KW-0175">Coiled coil</keyword>
<dbReference type="KEGG" id="sulj:SJPD1_1333"/>
<dbReference type="Proteomes" id="UP000217349">
    <property type="component" value="Chromosome"/>
</dbReference>
<feature type="domain" description="Methyl-accepting transducer" evidence="4">
    <location>
        <begin position="68"/>
        <end position="249"/>
    </location>
</feature>
<evidence type="ECO:0000313" key="6">
    <source>
        <dbReference type="Proteomes" id="UP000217349"/>
    </source>
</evidence>
<dbReference type="PANTHER" id="PTHR32089">
    <property type="entry name" value="METHYL-ACCEPTING CHEMOTAXIS PROTEIN MCPB"/>
    <property type="match status" value="1"/>
</dbReference>
<dbReference type="GO" id="GO:0007165">
    <property type="term" value="P:signal transduction"/>
    <property type="evidence" value="ECO:0007669"/>
    <property type="project" value="UniProtKB-KW"/>
</dbReference>
<dbReference type="SMART" id="SM00283">
    <property type="entry name" value="MA"/>
    <property type="match status" value="1"/>
</dbReference>
<evidence type="ECO:0000313" key="5">
    <source>
        <dbReference type="EMBL" id="ATB69443.1"/>
    </source>
</evidence>
<feature type="coiled-coil region" evidence="3">
    <location>
        <begin position="5"/>
        <end position="46"/>
    </location>
</feature>
<protein>
    <submittedName>
        <fullName evidence="5">Methyl accepting chemotaxis protein</fullName>
    </submittedName>
</protein>
<keyword evidence="1 2" id="KW-0807">Transducer</keyword>
<dbReference type="PANTHER" id="PTHR32089:SF112">
    <property type="entry name" value="LYSOZYME-LIKE PROTEIN-RELATED"/>
    <property type="match status" value="1"/>
</dbReference>